<keyword evidence="1" id="KW-1133">Transmembrane helix</keyword>
<keyword evidence="1" id="KW-0812">Transmembrane</keyword>
<evidence type="ECO:0000313" key="2">
    <source>
        <dbReference type="EMBL" id="GEK90086.1"/>
    </source>
</evidence>
<feature type="transmembrane region" description="Helical" evidence="1">
    <location>
        <begin position="32"/>
        <end position="53"/>
    </location>
</feature>
<evidence type="ECO:0000313" key="5">
    <source>
        <dbReference type="Proteomes" id="UP000321425"/>
    </source>
</evidence>
<dbReference type="EMBL" id="FOBL01000046">
    <property type="protein sequence ID" value="SEM29326.1"/>
    <property type="molecule type" value="Genomic_DNA"/>
</dbReference>
<evidence type="ECO:0000313" key="4">
    <source>
        <dbReference type="Proteomes" id="UP000198548"/>
    </source>
</evidence>
<proteinExistence type="predicted"/>
<evidence type="ECO:0000256" key="1">
    <source>
        <dbReference type="SAM" id="Phobius"/>
    </source>
</evidence>
<keyword evidence="1" id="KW-0472">Membrane</keyword>
<reference evidence="3 4" key="1">
    <citation type="submission" date="2016-10" db="EMBL/GenBank/DDBJ databases">
        <authorList>
            <person name="de Groot N.N."/>
        </authorList>
    </citation>
    <scope>NUCLEOTIDE SEQUENCE [LARGE SCALE GENOMIC DNA]</scope>
    <source>
        <strain evidence="3 4">DSM 19182</strain>
    </source>
</reference>
<dbReference type="EMBL" id="BJUX01000032">
    <property type="protein sequence ID" value="GEK90086.1"/>
    <property type="molecule type" value="Genomic_DNA"/>
</dbReference>
<dbReference type="STRING" id="426703.SAMN04488100_1463"/>
<evidence type="ECO:0000313" key="3">
    <source>
        <dbReference type="EMBL" id="SEM29326.1"/>
    </source>
</evidence>
<dbReference type="RefSeq" id="WP_177165560.1">
    <property type="nucleotide sequence ID" value="NZ_BJUX01000032.1"/>
</dbReference>
<reference evidence="2 5" key="2">
    <citation type="submission" date="2019-07" db="EMBL/GenBank/DDBJ databases">
        <title>Whole genome shotgun sequence of Alkalibacterium putridalgicola NBRC 103243.</title>
        <authorList>
            <person name="Hosoyama A."/>
            <person name="Uohara A."/>
            <person name="Ohji S."/>
            <person name="Ichikawa N."/>
        </authorList>
    </citation>
    <scope>NUCLEOTIDE SEQUENCE [LARGE SCALE GENOMIC DNA]</scope>
    <source>
        <strain evidence="2 5">NBRC 103243</strain>
    </source>
</reference>
<feature type="transmembrane region" description="Helical" evidence="1">
    <location>
        <begin position="7"/>
        <end position="26"/>
    </location>
</feature>
<dbReference type="AlphaFoldDB" id="A0A1H7X675"/>
<protein>
    <submittedName>
        <fullName evidence="3">Uncharacterized protein</fullName>
    </submittedName>
</protein>
<keyword evidence="5" id="KW-1185">Reference proteome</keyword>
<dbReference type="Proteomes" id="UP000198548">
    <property type="component" value="Unassembled WGS sequence"/>
</dbReference>
<sequence length="55" mass="6465">MDIDPKTIVTVPFFTLVIYLLLSLVIDMPFWTIFIALFIAFLYIIIVIIVELFKK</sequence>
<name>A0A1H7X675_9LACT</name>
<accession>A0A1H7X675</accession>
<dbReference type="Proteomes" id="UP000321425">
    <property type="component" value="Unassembled WGS sequence"/>
</dbReference>
<gene>
    <name evidence="2" type="ORF">APU01nite_21250</name>
    <name evidence="3" type="ORF">SAMN04488100_1463</name>
</gene>
<organism evidence="3 4">
    <name type="scientific">Alkalibacterium putridalgicola</name>
    <dbReference type="NCBI Taxonomy" id="426703"/>
    <lineage>
        <taxon>Bacteria</taxon>
        <taxon>Bacillati</taxon>
        <taxon>Bacillota</taxon>
        <taxon>Bacilli</taxon>
        <taxon>Lactobacillales</taxon>
        <taxon>Carnobacteriaceae</taxon>
        <taxon>Alkalibacterium</taxon>
    </lineage>
</organism>